<accession>A0A218XXW4</accession>
<feature type="compositionally biased region" description="Basic and acidic residues" evidence="1">
    <location>
        <begin position="72"/>
        <end position="84"/>
    </location>
</feature>
<reference evidence="3" key="1">
    <citation type="journal article" date="2017" name="Plant J.">
        <title>The pomegranate (Punica granatum L.) genome and the genomics of punicalagin biosynthesis.</title>
        <authorList>
            <person name="Qin G."/>
            <person name="Xu C."/>
            <person name="Ming R."/>
            <person name="Tang H."/>
            <person name="Guyot R."/>
            <person name="Kramer E.M."/>
            <person name="Hu Y."/>
            <person name="Yi X."/>
            <person name="Qi Y."/>
            <person name="Xu X."/>
            <person name="Gao Z."/>
            <person name="Pan H."/>
            <person name="Jian J."/>
            <person name="Tian Y."/>
            <person name="Yue Z."/>
            <person name="Xu Y."/>
        </authorList>
    </citation>
    <scope>NUCLEOTIDE SEQUENCE [LARGE SCALE GENOMIC DNA]</scope>
    <source>
        <strain evidence="3">cv. Dabenzi</strain>
    </source>
</reference>
<dbReference type="AlphaFoldDB" id="A0A218XXW4"/>
<feature type="region of interest" description="Disordered" evidence="1">
    <location>
        <begin position="72"/>
        <end position="95"/>
    </location>
</feature>
<evidence type="ECO:0000313" key="2">
    <source>
        <dbReference type="EMBL" id="OWM89122.1"/>
    </source>
</evidence>
<comment type="caution">
    <text evidence="2">The sequence shown here is derived from an EMBL/GenBank/DDBJ whole genome shotgun (WGS) entry which is preliminary data.</text>
</comment>
<sequence>MLALLLKRLYFVGDRLCCLGDHALTCRKFAENRGLVMRDSSSREERLCTPLSKGSEGYLCVEPLPRQSIREKARKEFSERREPVNHSSPMADVSL</sequence>
<proteinExistence type="predicted"/>
<evidence type="ECO:0000256" key="1">
    <source>
        <dbReference type="SAM" id="MobiDB-lite"/>
    </source>
</evidence>
<evidence type="ECO:0000313" key="3">
    <source>
        <dbReference type="Proteomes" id="UP000197138"/>
    </source>
</evidence>
<protein>
    <submittedName>
        <fullName evidence="2">Uncharacterized protein</fullName>
    </submittedName>
</protein>
<dbReference type="EMBL" id="MTKT01000676">
    <property type="protein sequence ID" value="OWM89122.1"/>
    <property type="molecule type" value="Genomic_DNA"/>
</dbReference>
<name>A0A218XXW4_PUNGR</name>
<organism evidence="2 3">
    <name type="scientific">Punica granatum</name>
    <name type="common">Pomegranate</name>
    <dbReference type="NCBI Taxonomy" id="22663"/>
    <lineage>
        <taxon>Eukaryota</taxon>
        <taxon>Viridiplantae</taxon>
        <taxon>Streptophyta</taxon>
        <taxon>Embryophyta</taxon>
        <taxon>Tracheophyta</taxon>
        <taxon>Spermatophyta</taxon>
        <taxon>Magnoliopsida</taxon>
        <taxon>eudicotyledons</taxon>
        <taxon>Gunneridae</taxon>
        <taxon>Pentapetalae</taxon>
        <taxon>rosids</taxon>
        <taxon>malvids</taxon>
        <taxon>Myrtales</taxon>
        <taxon>Lythraceae</taxon>
        <taxon>Punica</taxon>
    </lineage>
</organism>
<dbReference type="Proteomes" id="UP000197138">
    <property type="component" value="Unassembled WGS sequence"/>
</dbReference>
<gene>
    <name evidence="2" type="ORF">CDL15_Pgr026285</name>
</gene>